<name>A0A540WWY8_9BACT</name>
<dbReference type="InterPro" id="IPR021804">
    <property type="entry name" value="DUF3375"/>
</dbReference>
<dbReference type="Proteomes" id="UP000315369">
    <property type="component" value="Unassembled WGS sequence"/>
</dbReference>
<gene>
    <name evidence="1" type="ORF">FJV41_23395</name>
</gene>
<organism evidence="1 2">
    <name type="scientific">Myxococcus llanfairpwllgwyngyllgogerychwyrndrobwllllantysiliogogogochensis</name>
    <dbReference type="NCBI Taxonomy" id="2590453"/>
    <lineage>
        <taxon>Bacteria</taxon>
        <taxon>Pseudomonadati</taxon>
        <taxon>Myxococcota</taxon>
        <taxon>Myxococcia</taxon>
        <taxon>Myxococcales</taxon>
        <taxon>Cystobacterineae</taxon>
        <taxon>Myxococcaceae</taxon>
        <taxon>Myxococcus</taxon>
    </lineage>
</organism>
<sequence>MDFATLETLRLKHPAWRLLVADHASLIVSFLHRVFVESNARATPQRELVLRLEDHLHALRERRGEAAFPRSAGAYLDEWAADSAGWLRKFYPPDTDEPHFDLTPAAERAIRWLSQLTEQPFVGTESRLLTVFHLLQEMTEGTEPDPEARLVELERRKAEVEAEITRVRAGHLDLMDESALKDRFQQMSDTARGLLSDFRALEDGFHALDRRVRERIATWEGTRGDLLETVLGERDAINGSDQGRSFRAFWDFLMSPERKEALTRNLERVLAHPAIQSLQPDSRLPRIHFDWLEAGEHTQRTVARLSGQLRRFLDDRVWLENRRILQVLRGIEKHALAVRTRPPTVPLMSLDELAPTLELPLERPMYSPPARTRMADEEVLEATEDVPSEALFNLAFIDKARLKTHVREALQSREQISLAELVREHPLQHGLAELVVYLSLASEDRRSSVDEARTQELFWTDASGHPRRATLPLVLFLR</sequence>
<accession>A0A540WWY8</accession>
<evidence type="ECO:0000313" key="1">
    <source>
        <dbReference type="EMBL" id="TQF13522.1"/>
    </source>
</evidence>
<dbReference type="AlphaFoldDB" id="A0A540WWY8"/>
<dbReference type="Pfam" id="PF11855">
    <property type="entry name" value="DUF3375"/>
    <property type="match status" value="1"/>
</dbReference>
<proteinExistence type="predicted"/>
<keyword evidence="2" id="KW-1185">Reference proteome</keyword>
<evidence type="ECO:0000313" key="2">
    <source>
        <dbReference type="Proteomes" id="UP000315369"/>
    </source>
</evidence>
<dbReference type="OrthoDB" id="138803at2"/>
<dbReference type="RefSeq" id="WP_141644752.1">
    <property type="nucleotide sequence ID" value="NZ_VIFM01000097.1"/>
</dbReference>
<dbReference type="EMBL" id="VIFM01000097">
    <property type="protein sequence ID" value="TQF13522.1"/>
    <property type="molecule type" value="Genomic_DNA"/>
</dbReference>
<comment type="caution">
    <text evidence="1">The sequence shown here is derived from an EMBL/GenBank/DDBJ whole genome shotgun (WGS) entry which is preliminary data.</text>
</comment>
<protein>
    <submittedName>
        <fullName evidence="1">DUF3375 domain-containing protein</fullName>
    </submittedName>
</protein>
<reference evidence="1 2" key="1">
    <citation type="submission" date="2019-06" db="EMBL/GenBank/DDBJ databases">
        <authorList>
            <person name="Livingstone P."/>
            <person name="Whitworth D."/>
        </authorList>
    </citation>
    <scope>NUCLEOTIDE SEQUENCE [LARGE SCALE GENOMIC DNA]</scope>
    <source>
        <strain evidence="1 2">AM401</strain>
    </source>
</reference>